<sequence length="153" mass="15952">MRILSSQSLLAPKVLVTKEYGTILVMGLLLSSRPTTWLEGVLLRTILVNMEDLAQDANAPTCASSNTAAPSPLVNWCLPPPGIIKLNIDGAVDKSGGLVGVGIVARDHAGQILGTTSIPFPGLFSSRIVEALGFREALVTAANKGFSSIIVEG</sequence>
<keyword evidence="2" id="KW-1185">Reference proteome</keyword>
<comment type="caution">
    <text evidence="1">The sequence shown here is derived from an EMBL/GenBank/DDBJ whole genome shotgun (WGS) entry which is preliminary data.</text>
</comment>
<dbReference type="EMBL" id="CM046392">
    <property type="protein sequence ID" value="KAI8554464.1"/>
    <property type="molecule type" value="Genomic_DNA"/>
</dbReference>
<proteinExistence type="predicted"/>
<accession>A0ACC0NNK7</accession>
<reference evidence="1" key="1">
    <citation type="submission" date="2022-02" db="EMBL/GenBank/DDBJ databases">
        <title>Plant Genome Project.</title>
        <authorList>
            <person name="Zhang R.-G."/>
        </authorList>
    </citation>
    <scope>NUCLEOTIDE SEQUENCE</scope>
    <source>
        <strain evidence="1">AT1</strain>
    </source>
</reference>
<name>A0ACC0NNK7_RHOML</name>
<evidence type="ECO:0000313" key="2">
    <source>
        <dbReference type="Proteomes" id="UP001062846"/>
    </source>
</evidence>
<organism evidence="1 2">
    <name type="scientific">Rhododendron molle</name>
    <name type="common">Chinese azalea</name>
    <name type="synonym">Azalea mollis</name>
    <dbReference type="NCBI Taxonomy" id="49168"/>
    <lineage>
        <taxon>Eukaryota</taxon>
        <taxon>Viridiplantae</taxon>
        <taxon>Streptophyta</taxon>
        <taxon>Embryophyta</taxon>
        <taxon>Tracheophyta</taxon>
        <taxon>Spermatophyta</taxon>
        <taxon>Magnoliopsida</taxon>
        <taxon>eudicotyledons</taxon>
        <taxon>Gunneridae</taxon>
        <taxon>Pentapetalae</taxon>
        <taxon>asterids</taxon>
        <taxon>Ericales</taxon>
        <taxon>Ericaceae</taxon>
        <taxon>Ericoideae</taxon>
        <taxon>Rhodoreae</taxon>
        <taxon>Rhododendron</taxon>
    </lineage>
</organism>
<gene>
    <name evidence="1" type="ORF">RHMOL_Rhmol05G0101200</name>
</gene>
<evidence type="ECO:0000313" key="1">
    <source>
        <dbReference type="EMBL" id="KAI8554464.1"/>
    </source>
</evidence>
<dbReference type="Proteomes" id="UP001062846">
    <property type="component" value="Chromosome 5"/>
</dbReference>
<protein>
    <submittedName>
        <fullName evidence="1">Uncharacterized protein</fullName>
    </submittedName>
</protein>